<evidence type="ECO:0000256" key="6">
    <source>
        <dbReference type="PROSITE-ProRule" id="PRU00552"/>
    </source>
</evidence>
<evidence type="ECO:0000259" key="9">
    <source>
        <dbReference type="PROSITE" id="PS51192"/>
    </source>
</evidence>
<dbReference type="PROSITE" id="PS51194">
    <property type="entry name" value="HELICASE_CTER"/>
    <property type="match status" value="1"/>
</dbReference>
<dbReference type="EC" id="3.6.4.13" evidence="1"/>
<dbReference type="FunFam" id="3.40.50.300:FF:000079">
    <property type="entry name" value="probable ATP-dependent RNA helicase DDX17"/>
    <property type="match status" value="1"/>
</dbReference>
<accession>A0A7S2ILN2</accession>
<dbReference type="EMBL" id="HBGW01015837">
    <property type="protein sequence ID" value="CAD9522978.1"/>
    <property type="molecule type" value="Transcribed_RNA"/>
</dbReference>
<keyword evidence="3 7" id="KW-0378">Hydrolase</keyword>
<dbReference type="InterPro" id="IPR001650">
    <property type="entry name" value="Helicase_C-like"/>
</dbReference>
<gene>
    <name evidence="12" type="ORF">BRAN1462_LOCUS10051</name>
</gene>
<dbReference type="InterPro" id="IPR014014">
    <property type="entry name" value="RNA_helicase_DEAD_Q_motif"/>
</dbReference>
<keyword evidence="2 7" id="KW-0547">Nucleotide-binding</keyword>
<reference evidence="12" key="1">
    <citation type="submission" date="2021-01" db="EMBL/GenBank/DDBJ databases">
        <authorList>
            <person name="Corre E."/>
            <person name="Pelletier E."/>
            <person name="Niang G."/>
            <person name="Scheremetjew M."/>
            <person name="Finn R."/>
            <person name="Kale V."/>
            <person name="Holt S."/>
            <person name="Cochrane G."/>
            <person name="Meng A."/>
            <person name="Brown T."/>
            <person name="Cohen L."/>
        </authorList>
    </citation>
    <scope>NUCLEOTIDE SEQUENCE</scope>
    <source>
        <strain evidence="12">RCC3387</strain>
    </source>
</reference>
<dbReference type="Pfam" id="PF00270">
    <property type="entry name" value="DEAD"/>
    <property type="match status" value="1"/>
</dbReference>
<evidence type="ECO:0000256" key="8">
    <source>
        <dbReference type="SAM" id="MobiDB-lite"/>
    </source>
</evidence>
<dbReference type="GO" id="GO:0003724">
    <property type="term" value="F:RNA helicase activity"/>
    <property type="evidence" value="ECO:0007669"/>
    <property type="project" value="UniProtKB-EC"/>
</dbReference>
<evidence type="ECO:0000256" key="4">
    <source>
        <dbReference type="ARBA" id="ARBA00022806"/>
    </source>
</evidence>
<dbReference type="InterPro" id="IPR000629">
    <property type="entry name" value="RNA-helicase_DEAD-box_CS"/>
</dbReference>
<dbReference type="InterPro" id="IPR027417">
    <property type="entry name" value="P-loop_NTPase"/>
</dbReference>
<feature type="short sequence motif" description="Q motif" evidence="6">
    <location>
        <begin position="17"/>
        <end position="45"/>
    </location>
</feature>
<dbReference type="InterPro" id="IPR011545">
    <property type="entry name" value="DEAD/DEAH_box_helicase_dom"/>
</dbReference>
<evidence type="ECO:0000256" key="3">
    <source>
        <dbReference type="ARBA" id="ARBA00022801"/>
    </source>
</evidence>
<dbReference type="PROSITE" id="PS51195">
    <property type="entry name" value="Q_MOTIF"/>
    <property type="match status" value="1"/>
</dbReference>
<evidence type="ECO:0000259" key="10">
    <source>
        <dbReference type="PROSITE" id="PS51194"/>
    </source>
</evidence>
<feature type="domain" description="DEAD-box RNA helicase Q" evidence="11">
    <location>
        <begin position="17"/>
        <end position="45"/>
    </location>
</feature>
<dbReference type="GO" id="GO:0005524">
    <property type="term" value="F:ATP binding"/>
    <property type="evidence" value="ECO:0007669"/>
    <property type="project" value="UniProtKB-KW"/>
</dbReference>
<sequence>MDIEVLAGKETIPKPVTTFVEAAMPDWLLEGVTRKGFSKPTPIQVQVWPVALQGRDLIGIAETGSGKTLAYLLPMMIHIMAQEELTANEGPIGVVMCPTRELAIQIDSVAKEFFGQSGLRSTCVYGGAPVREQGNALMQKVDIVVATPGRFIQLLNEGWTNLNRVTYVVLDEADEMLNRGFDKQVRLILSQIRPDRQMLMFSATWPKEVQSLAKEYCTASEGMEPVFIRIGGEALAACKSVNQSVLHLTAGSDKFDKVREAIMRAKCEKRGSRSKCLIFCKTKAGVDDLTWRLSEHRIEALGMHSDKTQEDRIHALTSFRDGDISVLVATDCLGRGHDIPRVKFVINHDAPENIEAYVHRIGRTGRAGETGYAMTFITDKDFKLARPLAEVLKQTNQKVPDKLQELADQYGGAMSAGEAWDSWGGPSGGSGGYLEVTQ</sequence>
<evidence type="ECO:0000256" key="2">
    <source>
        <dbReference type="ARBA" id="ARBA00022741"/>
    </source>
</evidence>
<feature type="region of interest" description="Disordered" evidence="8">
    <location>
        <begin position="418"/>
        <end position="438"/>
    </location>
</feature>
<dbReference type="Gene3D" id="3.40.50.300">
    <property type="entry name" value="P-loop containing nucleotide triphosphate hydrolases"/>
    <property type="match status" value="2"/>
</dbReference>
<feature type="domain" description="Helicase C-terminal" evidence="10">
    <location>
        <begin position="257"/>
        <end position="407"/>
    </location>
</feature>
<organism evidence="12">
    <name type="scientific">Zooxanthella nutricula</name>
    <dbReference type="NCBI Taxonomy" id="1333877"/>
    <lineage>
        <taxon>Eukaryota</taxon>
        <taxon>Sar</taxon>
        <taxon>Alveolata</taxon>
        <taxon>Dinophyceae</taxon>
        <taxon>Peridiniales</taxon>
        <taxon>Peridiniales incertae sedis</taxon>
        <taxon>Zooxanthella</taxon>
    </lineage>
</organism>
<dbReference type="GO" id="GO:0016787">
    <property type="term" value="F:hydrolase activity"/>
    <property type="evidence" value="ECO:0007669"/>
    <property type="project" value="UniProtKB-KW"/>
</dbReference>
<proteinExistence type="inferred from homology"/>
<dbReference type="Pfam" id="PF00271">
    <property type="entry name" value="Helicase_C"/>
    <property type="match status" value="1"/>
</dbReference>
<dbReference type="PROSITE" id="PS00039">
    <property type="entry name" value="DEAD_ATP_HELICASE"/>
    <property type="match status" value="1"/>
</dbReference>
<dbReference type="PANTHER" id="PTHR47958">
    <property type="entry name" value="ATP-DEPENDENT RNA HELICASE DBP3"/>
    <property type="match status" value="1"/>
</dbReference>
<feature type="domain" description="Helicase ATP-binding" evidence="9">
    <location>
        <begin position="48"/>
        <end position="223"/>
    </location>
</feature>
<evidence type="ECO:0000313" key="12">
    <source>
        <dbReference type="EMBL" id="CAD9522978.1"/>
    </source>
</evidence>
<evidence type="ECO:0000256" key="7">
    <source>
        <dbReference type="RuleBase" id="RU000492"/>
    </source>
</evidence>
<dbReference type="AlphaFoldDB" id="A0A7S2ILN2"/>
<keyword evidence="4 7" id="KW-0347">Helicase</keyword>
<dbReference type="GO" id="GO:0003676">
    <property type="term" value="F:nucleic acid binding"/>
    <property type="evidence" value="ECO:0007669"/>
    <property type="project" value="InterPro"/>
</dbReference>
<name>A0A7S2ILN2_9DINO</name>
<dbReference type="PROSITE" id="PS51192">
    <property type="entry name" value="HELICASE_ATP_BIND_1"/>
    <property type="match status" value="1"/>
</dbReference>
<dbReference type="SMART" id="SM00490">
    <property type="entry name" value="HELICc"/>
    <property type="match status" value="1"/>
</dbReference>
<keyword evidence="5 7" id="KW-0067">ATP-binding</keyword>
<protein>
    <recommendedName>
        <fullName evidence="1">RNA helicase</fullName>
        <ecNumber evidence="1">3.6.4.13</ecNumber>
    </recommendedName>
</protein>
<dbReference type="CDD" id="cd18787">
    <property type="entry name" value="SF2_C_DEAD"/>
    <property type="match status" value="1"/>
</dbReference>
<dbReference type="SMART" id="SM00487">
    <property type="entry name" value="DEXDc"/>
    <property type="match status" value="1"/>
</dbReference>
<evidence type="ECO:0000259" key="11">
    <source>
        <dbReference type="PROSITE" id="PS51195"/>
    </source>
</evidence>
<evidence type="ECO:0000256" key="5">
    <source>
        <dbReference type="ARBA" id="ARBA00022840"/>
    </source>
</evidence>
<comment type="similarity">
    <text evidence="7">Belongs to the DEAD box helicase family.</text>
</comment>
<dbReference type="InterPro" id="IPR014001">
    <property type="entry name" value="Helicase_ATP-bd"/>
</dbReference>
<evidence type="ECO:0000256" key="1">
    <source>
        <dbReference type="ARBA" id="ARBA00012552"/>
    </source>
</evidence>
<dbReference type="SUPFAM" id="SSF52540">
    <property type="entry name" value="P-loop containing nucleoside triphosphate hydrolases"/>
    <property type="match status" value="2"/>
</dbReference>